<reference evidence="3" key="1">
    <citation type="submission" date="2015-08" db="EMBL/GenBank/DDBJ databases">
        <title>Genome sequencing project for genomic taxonomy and phylogenomics of Bacillus-like bacteria.</title>
        <authorList>
            <person name="Liu B."/>
            <person name="Wang J."/>
            <person name="Zhu Y."/>
            <person name="Liu G."/>
            <person name="Chen Q."/>
            <person name="Chen Z."/>
            <person name="Lan J."/>
            <person name="Che J."/>
            <person name="Ge C."/>
            <person name="Shi H."/>
            <person name="Pan Z."/>
            <person name="Liu X."/>
        </authorList>
    </citation>
    <scope>NUCLEOTIDE SEQUENCE [LARGE SCALE GENOMIC DNA]</scope>
    <source>
        <strain evidence="3">FJAT-22460</strain>
    </source>
</reference>
<dbReference type="PANTHER" id="PTHR36444">
    <property type="entry name" value="TRANSCRIPTIONAL REGULATOR PROTEIN YOBU-RELATED"/>
    <property type="match status" value="1"/>
</dbReference>
<dbReference type="OrthoDB" id="9801008at2"/>
<sequence length="176" mass="20034">MSNHQQNQSERWIETRPAMSIQGIGVRTTNKEEAGPQGKIPRLWDSYFQSGMQAQISDNDQSIYALYTEYESDASGAYTVIIGSSMDEGAAAAADTNSGIQRQAFVPESRYLVFRTRRGPVMEVVPQVWREIWSYFEHAAERRTYTGDYERYDVHAFDPANTVVDVYIAIESQNQD</sequence>
<evidence type="ECO:0000313" key="2">
    <source>
        <dbReference type="EMBL" id="KOR88030.1"/>
    </source>
</evidence>
<dbReference type="RefSeq" id="WP_054401081.1">
    <property type="nucleotide sequence ID" value="NZ_LIUT01000001.1"/>
</dbReference>
<dbReference type="InterPro" id="IPR029441">
    <property type="entry name" value="Cass2"/>
</dbReference>
<evidence type="ECO:0000313" key="3">
    <source>
        <dbReference type="Proteomes" id="UP000036932"/>
    </source>
</evidence>
<keyword evidence="3" id="KW-1185">Reference proteome</keyword>
<evidence type="ECO:0000259" key="1">
    <source>
        <dbReference type="SMART" id="SM00871"/>
    </source>
</evidence>
<dbReference type="AlphaFoldDB" id="A0A0M1P184"/>
<protein>
    <submittedName>
        <fullName evidence="2">Transcriptional regulator</fullName>
    </submittedName>
</protein>
<dbReference type="InterPro" id="IPR010499">
    <property type="entry name" value="AraC_E-bd"/>
</dbReference>
<organism evidence="2 3">
    <name type="scientific">Paenibacillus solani</name>
    <dbReference type="NCBI Taxonomy" id="1705565"/>
    <lineage>
        <taxon>Bacteria</taxon>
        <taxon>Bacillati</taxon>
        <taxon>Bacillota</taxon>
        <taxon>Bacilli</taxon>
        <taxon>Bacillales</taxon>
        <taxon>Paenibacillaceae</taxon>
        <taxon>Paenibacillus</taxon>
    </lineage>
</organism>
<gene>
    <name evidence="2" type="ORF">AM231_01995</name>
</gene>
<accession>A0A0M1P184</accession>
<dbReference type="Pfam" id="PF14526">
    <property type="entry name" value="Cass2"/>
    <property type="match status" value="1"/>
</dbReference>
<dbReference type="SMART" id="SM00871">
    <property type="entry name" value="AraC_E_bind"/>
    <property type="match status" value="1"/>
</dbReference>
<feature type="domain" description="AraC effector-binding" evidence="1">
    <location>
        <begin position="9"/>
        <end position="171"/>
    </location>
</feature>
<dbReference type="Proteomes" id="UP000036932">
    <property type="component" value="Unassembled WGS sequence"/>
</dbReference>
<dbReference type="SUPFAM" id="SSF55136">
    <property type="entry name" value="Probable bacterial effector-binding domain"/>
    <property type="match status" value="1"/>
</dbReference>
<dbReference type="EMBL" id="LIUT01000001">
    <property type="protein sequence ID" value="KOR88030.1"/>
    <property type="molecule type" value="Genomic_DNA"/>
</dbReference>
<name>A0A0M1P184_9BACL</name>
<proteinExistence type="predicted"/>
<dbReference type="PATRIC" id="fig|1705565.3.peg.2258"/>
<dbReference type="InterPro" id="IPR011256">
    <property type="entry name" value="Reg_factor_effector_dom_sf"/>
</dbReference>
<dbReference type="PANTHER" id="PTHR36444:SF2">
    <property type="entry name" value="TRANSCRIPTIONAL REGULATOR PROTEIN YOBU-RELATED"/>
    <property type="match status" value="1"/>
</dbReference>
<dbReference type="InterPro" id="IPR053182">
    <property type="entry name" value="YobU-like_regulator"/>
</dbReference>
<comment type="caution">
    <text evidence="2">The sequence shown here is derived from an EMBL/GenBank/DDBJ whole genome shotgun (WGS) entry which is preliminary data.</text>
</comment>
<dbReference type="Gene3D" id="3.20.80.10">
    <property type="entry name" value="Regulatory factor, effector binding domain"/>
    <property type="match status" value="1"/>
</dbReference>